<dbReference type="NCBIfam" id="TIGR00254">
    <property type="entry name" value="GGDEF"/>
    <property type="match status" value="1"/>
</dbReference>
<feature type="region of interest" description="Disordered" evidence="2">
    <location>
        <begin position="1"/>
        <end position="24"/>
    </location>
</feature>
<dbReference type="InterPro" id="IPR003018">
    <property type="entry name" value="GAF"/>
</dbReference>
<evidence type="ECO:0000259" key="3">
    <source>
        <dbReference type="PROSITE" id="PS50113"/>
    </source>
</evidence>
<feature type="domain" description="PAC" evidence="3">
    <location>
        <begin position="130"/>
        <end position="182"/>
    </location>
</feature>
<dbReference type="Pfam" id="PF01590">
    <property type="entry name" value="GAF"/>
    <property type="match status" value="1"/>
</dbReference>
<evidence type="ECO:0000256" key="1">
    <source>
        <dbReference type="ARBA" id="ARBA00051114"/>
    </source>
</evidence>
<dbReference type="PROSITE" id="PS50113">
    <property type="entry name" value="PAC"/>
    <property type="match status" value="1"/>
</dbReference>
<dbReference type="Proteomes" id="UP000223606">
    <property type="component" value="Chromosome 1"/>
</dbReference>
<name>A0A2C9D173_9HYPH</name>
<evidence type="ECO:0000256" key="2">
    <source>
        <dbReference type="SAM" id="MobiDB-lite"/>
    </source>
</evidence>
<comment type="catalytic activity">
    <reaction evidence="1">
        <text>3',3'-c-di-GMP + H2O = 5'-phosphoguanylyl(3'-&gt;5')guanosine + H(+)</text>
        <dbReference type="Rhea" id="RHEA:24902"/>
        <dbReference type="ChEBI" id="CHEBI:15377"/>
        <dbReference type="ChEBI" id="CHEBI:15378"/>
        <dbReference type="ChEBI" id="CHEBI:58754"/>
        <dbReference type="ChEBI" id="CHEBI:58805"/>
        <dbReference type="EC" id="3.1.4.52"/>
    </reaction>
    <physiologicalReaction direction="left-to-right" evidence="1">
        <dbReference type="Rhea" id="RHEA:24903"/>
    </physiologicalReaction>
</comment>
<keyword evidence="7" id="KW-1185">Reference proteome</keyword>
<dbReference type="OrthoDB" id="9814202at2"/>
<protein>
    <submittedName>
        <fullName evidence="6">Bacteriophytochrome cph2</fullName>
    </submittedName>
</protein>
<dbReference type="SUPFAM" id="SSF55781">
    <property type="entry name" value="GAF domain-like"/>
    <property type="match status" value="1"/>
</dbReference>
<organism evidence="6 7">
    <name type="scientific">Hartmannibacter diazotrophicus</name>
    <dbReference type="NCBI Taxonomy" id="1482074"/>
    <lineage>
        <taxon>Bacteria</taxon>
        <taxon>Pseudomonadati</taxon>
        <taxon>Pseudomonadota</taxon>
        <taxon>Alphaproteobacteria</taxon>
        <taxon>Hyphomicrobiales</taxon>
        <taxon>Pleomorphomonadaceae</taxon>
        <taxon>Hartmannibacter</taxon>
    </lineage>
</organism>
<dbReference type="Gene3D" id="3.20.20.450">
    <property type="entry name" value="EAL domain"/>
    <property type="match status" value="1"/>
</dbReference>
<dbReference type="Gene3D" id="3.30.450.20">
    <property type="entry name" value="PAS domain"/>
    <property type="match status" value="1"/>
</dbReference>
<evidence type="ECO:0000259" key="4">
    <source>
        <dbReference type="PROSITE" id="PS50883"/>
    </source>
</evidence>
<dbReference type="InterPro" id="IPR035919">
    <property type="entry name" value="EAL_sf"/>
</dbReference>
<proteinExistence type="predicted"/>
<dbReference type="InterPro" id="IPR029787">
    <property type="entry name" value="Nucleotide_cyclase"/>
</dbReference>
<dbReference type="InterPro" id="IPR001633">
    <property type="entry name" value="EAL_dom"/>
</dbReference>
<dbReference type="InterPro" id="IPR052155">
    <property type="entry name" value="Biofilm_reg_signaling"/>
</dbReference>
<dbReference type="SUPFAM" id="SSF141868">
    <property type="entry name" value="EAL domain-like"/>
    <property type="match status" value="1"/>
</dbReference>
<evidence type="ECO:0000313" key="6">
    <source>
        <dbReference type="EMBL" id="SON53973.1"/>
    </source>
</evidence>
<dbReference type="CDD" id="cd01949">
    <property type="entry name" value="GGDEF"/>
    <property type="match status" value="1"/>
</dbReference>
<dbReference type="InterPro" id="IPR000160">
    <property type="entry name" value="GGDEF_dom"/>
</dbReference>
<dbReference type="SMART" id="SM00052">
    <property type="entry name" value="EAL"/>
    <property type="match status" value="1"/>
</dbReference>
<dbReference type="PROSITE" id="PS50887">
    <property type="entry name" value="GGDEF"/>
    <property type="match status" value="1"/>
</dbReference>
<dbReference type="NCBIfam" id="TIGR00229">
    <property type="entry name" value="sensory_box"/>
    <property type="match status" value="1"/>
</dbReference>
<dbReference type="InterPro" id="IPR000014">
    <property type="entry name" value="PAS"/>
</dbReference>
<sequence>MARASVLGIGKSGNRPLKEQNSARDEDVDRLVAALRSVQGEGVLVGTHNLNEISSDVWMKEIFEASPDYLFVKDRQSRFLAANPSLLGGTPFKSVDEILGKTDFDFHEPSVAKGYYEQEQAIMEAGLPKFNFEESFVDDNGRTNWLLTTKIPLHAPSGDVIGLVGICRNITERKRAEELQQGQAGLLEMIALGEPVDRILEKLVRLIEDQLPNVMASLLFLDKTGKRLRRGVSIRLPEAWSALIDGAEIGPGVGSCGTAAWSGERVLVDDIRVDPLWKDYRELAEPFGFRSCWSTPVLSPEGEVLGTFALYSDRAGLPDAWALELMDIASHLAGIALGKKYTEERIHFIALHDSLTGLPNRAGLKERIETAVEKARVSGGGVLAAYVDVDHFKTVNDSLGHGAGDEALRAVARRLSDALAPHGAVFRMGGDEFLVILEDRDPECADAWKTLQSIHVALRQPVSAGGADFSVTCSIGAAAFPTDANNSETLLSHADTALYRAKNFGRDNCQRFSASMAVRTGDRLSMQEDLRLAVERNELRLFFQPQADLRSGRIFAVEALVRWQHPKKGLLPPGLFIPLAEETGLINEIGKWVIEEACRQNRAWQDEGLPAMAVSVNVSARQFREPYFVNVVRSILLGCGLDPRRLEIEITESMIMQDLTRAVETMRELADLGVTIAIDDFGTGYSSLSALKSFPVSRLKIDRSFIAELPNDESDAAITSAVISMAQKLNLKVIAEGVETIAQAEFLREAGCHDIQGYLVSRPVQAAKIADIIRWPRQSDTRMPPVGFGAEPVVSFAG</sequence>
<dbReference type="Pfam" id="PF08448">
    <property type="entry name" value="PAS_4"/>
    <property type="match status" value="1"/>
</dbReference>
<dbReference type="InterPro" id="IPR029016">
    <property type="entry name" value="GAF-like_dom_sf"/>
</dbReference>
<dbReference type="Pfam" id="PF00563">
    <property type="entry name" value="EAL"/>
    <property type="match status" value="1"/>
</dbReference>
<dbReference type="PROSITE" id="PS50883">
    <property type="entry name" value="EAL"/>
    <property type="match status" value="1"/>
</dbReference>
<dbReference type="Gene3D" id="3.30.70.270">
    <property type="match status" value="1"/>
</dbReference>
<feature type="domain" description="EAL" evidence="4">
    <location>
        <begin position="523"/>
        <end position="777"/>
    </location>
</feature>
<dbReference type="GO" id="GO:0071111">
    <property type="term" value="F:cyclic-guanylate-specific phosphodiesterase activity"/>
    <property type="evidence" value="ECO:0007669"/>
    <property type="project" value="UniProtKB-EC"/>
</dbReference>
<dbReference type="PANTHER" id="PTHR44757">
    <property type="entry name" value="DIGUANYLATE CYCLASE DGCP"/>
    <property type="match status" value="1"/>
</dbReference>
<gene>
    <name evidence="6" type="primary">cph2_2</name>
    <name evidence="6" type="ORF">HDIA_0432</name>
</gene>
<dbReference type="SMART" id="SM00267">
    <property type="entry name" value="GGDEF"/>
    <property type="match status" value="1"/>
</dbReference>
<dbReference type="AlphaFoldDB" id="A0A2C9D173"/>
<dbReference type="InterPro" id="IPR035965">
    <property type="entry name" value="PAS-like_dom_sf"/>
</dbReference>
<dbReference type="Gene3D" id="3.30.450.40">
    <property type="match status" value="1"/>
</dbReference>
<dbReference type="PIRSF" id="PIRSF005925">
    <property type="entry name" value="Dos"/>
    <property type="match status" value="1"/>
</dbReference>
<dbReference type="InterPro" id="IPR043128">
    <property type="entry name" value="Rev_trsase/Diguanyl_cyclase"/>
</dbReference>
<dbReference type="GO" id="GO:0071732">
    <property type="term" value="P:cellular response to nitric oxide"/>
    <property type="evidence" value="ECO:0007669"/>
    <property type="project" value="UniProtKB-ARBA"/>
</dbReference>
<reference evidence="7" key="1">
    <citation type="submission" date="2017-09" db="EMBL/GenBank/DDBJ databases">
        <title>Genome sequence of Nannocystis excedens DSM 71.</title>
        <authorList>
            <person name="Blom J."/>
        </authorList>
    </citation>
    <scope>NUCLEOTIDE SEQUENCE [LARGE SCALE GENOMIC DNA]</scope>
    <source>
        <strain evidence="7">type strain: E19</strain>
    </source>
</reference>
<dbReference type="SUPFAM" id="SSF55785">
    <property type="entry name" value="PYP-like sensor domain (PAS domain)"/>
    <property type="match status" value="1"/>
</dbReference>
<dbReference type="SUPFAM" id="SSF55073">
    <property type="entry name" value="Nucleotide cyclase"/>
    <property type="match status" value="1"/>
</dbReference>
<dbReference type="PANTHER" id="PTHR44757:SF2">
    <property type="entry name" value="BIOFILM ARCHITECTURE MAINTENANCE PROTEIN MBAA"/>
    <property type="match status" value="1"/>
</dbReference>
<dbReference type="EMBL" id="LT960614">
    <property type="protein sequence ID" value="SON53973.1"/>
    <property type="molecule type" value="Genomic_DNA"/>
</dbReference>
<dbReference type="InterPro" id="IPR000700">
    <property type="entry name" value="PAS-assoc_C"/>
</dbReference>
<feature type="domain" description="GGDEF" evidence="5">
    <location>
        <begin position="380"/>
        <end position="514"/>
    </location>
</feature>
<dbReference type="SMART" id="SM00065">
    <property type="entry name" value="GAF"/>
    <property type="match status" value="1"/>
</dbReference>
<dbReference type="InterPro" id="IPR013656">
    <property type="entry name" value="PAS_4"/>
</dbReference>
<accession>A0A2C9D173</accession>
<dbReference type="Pfam" id="PF00990">
    <property type="entry name" value="GGDEF"/>
    <property type="match status" value="1"/>
</dbReference>
<evidence type="ECO:0000259" key="5">
    <source>
        <dbReference type="PROSITE" id="PS50887"/>
    </source>
</evidence>
<dbReference type="CDD" id="cd00130">
    <property type="entry name" value="PAS"/>
    <property type="match status" value="1"/>
</dbReference>
<dbReference type="FunFam" id="3.30.70.270:FF:000001">
    <property type="entry name" value="Diguanylate cyclase domain protein"/>
    <property type="match status" value="1"/>
</dbReference>
<dbReference type="InterPro" id="IPR012226">
    <property type="entry name" value="Diguanyl_cyclase/Pdiesterase"/>
</dbReference>
<dbReference type="FunFam" id="3.20.20.450:FF:000001">
    <property type="entry name" value="Cyclic di-GMP phosphodiesterase yahA"/>
    <property type="match status" value="1"/>
</dbReference>
<dbReference type="KEGG" id="hdi:HDIA_0432"/>
<dbReference type="CDD" id="cd01948">
    <property type="entry name" value="EAL"/>
    <property type="match status" value="1"/>
</dbReference>
<evidence type="ECO:0000313" key="7">
    <source>
        <dbReference type="Proteomes" id="UP000223606"/>
    </source>
</evidence>